<dbReference type="InterPro" id="IPR029039">
    <property type="entry name" value="Flavoprotein-like_sf"/>
</dbReference>
<dbReference type="eggNOG" id="COG0369">
    <property type="taxonomic scope" value="Bacteria"/>
</dbReference>
<dbReference type="PRINTS" id="PR00369">
    <property type="entry name" value="FLAVODOXIN"/>
</dbReference>
<dbReference type="EMBL" id="JXXZ01000019">
    <property type="protein sequence ID" value="KJY96119.1"/>
    <property type="molecule type" value="Genomic_DNA"/>
</dbReference>
<evidence type="ECO:0000256" key="4">
    <source>
        <dbReference type="ARBA" id="ARBA00022982"/>
    </source>
</evidence>
<dbReference type="RefSeq" id="WP_022946710.1">
    <property type="nucleotide sequence ID" value="NZ_CP023396.1"/>
</dbReference>
<evidence type="ECO:0000256" key="2">
    <source>
        <dbReference type="ARBA" id="ARBA00022630"/>
    </source>
</evidence>
<dbReference type="OrthoDB" id="359268at2"/>
<comment type="caution">
    <text evidence="6">The sequence shown here is derived from an EMBL/GenBank/DDBJ whole genome shotgun (WGS) entry which is preliminary data.</text>
</comment>
<organism evidence="6 7">
    <name type="scientific">Pseudoalteromonas ruthenica</name>
    <dbReference type="NCBI Taxonomy" id="151081"/>
    <lineage>
        <taxon>Bacteria</taxon>
        <taxon>Pseudomonadati</taxon>
        <taxon>Pseudomonadota</taxon>
        <taxon>Gammaproteobacteria</taxon>
        <taxon>Alteromonadales</taxon>
        <taxon>Pseudoalteromonadaceae</taxon>
        <taxon>Pseudoalteromonas</taxon>
    </lineage>
</organism>
<keyword evidence="2" id="KW-0285">Flavoprotein</keyword>
<dbReference type="NCBIfam" id="NF005989">
    <property type="entry name" value="PRK08105.1"/>
    <property type="match status" value="1"/>
</dbReference>
<dbReference type="GO" id="GO:0016491">
    <property type="term" value="F:oxidoreductase activity"/>
    <property type="evidence" value="ECO:0007669"/>
    <property type="project" value="TreeGrafter"/>
</dbReference>
<evidence type="ECO:0000313" key="7">
    <source>
        <dbReference type="Proteomes" id="UP000033664"/>
    </source>
</evidence>
<feature type="domain" description="Flavodoxin-like" evidence="5">
    <location>
        <begin position="4"/>
        <end position="144"/>
    </location>
</feature>
<keyword evidence="4" id="KW-0813">Transport</keyword>
<dbReference type="GeneID" id="58230266"/>
<reference evidence="6 7" key="1">
    <citation type="journal article" date="2015" name="BMC Genomics">
        <title>Genome mining reveals unlocked bioactive potential of marine Gram-negative bacteria.</title>
        <authorList>
            <person name="Machado H."/>
            <person name="Sonnenschein E.C."/>
            <person name="Melchiorsen J."/>
            <person name="Gram L."/>
        </authorList>
    </citation>
    <scope>NUCLEOTIDE SEQUENCE [LARGE SCALE GENOMIC DNA]</scope>
    <source>
        <strain evidence="6 7">S3137</strain>
    </source>
</reference>
<evidence type="ECO:0000256" key="1">
    <source>
        <dbReference type="ARBA" id="ARBA00001917"/>
    </source>
</evidence>
<protein>
    <submittedName>
        <fullName evidence="6">Flavodoxin</fullName>
    </submittedName>
</protein>
<dbReference type="PATRIC" id="fig|151081.8.peg.3274"/>
<accession>A0A0F4PLS6</accession>
<dbReference type="Proteomes" id="UP000033664">
    <property type="component" value="Unassembled WGS sequence"/>
</dbReference>
<dbReference type="InterPro" id="IPR008254">
    <property type="entry name" value="Flavodoxin/NO_synth"/>
</dbReference>
<evidence type="ECO:0000259" key="5">
    <source>
        <dbReference type="PROSITE" id="PS50902"/>
    </source>
</evidence>
<dbReference type="Gene3D" id="3.40.50.360">
    <property type="match status" value="1"/>
</dbReference>
<dbReference type="PANTHER" id="PTHR19384:SF128">
    <property type="entry name" value="NADPH OXIDOREDUCTASE A"/>
    <property type="match status" value="1"/>
</dbReference>
<dbReference type="PANTHER" id="PTHR19384">
    <property type="entry name" value="NITRIC OXIDE SYNTHASE-RELATED"/>
    <property type="match status" value="1"/>
</dbReference>
<keyword evidence="3" id="KW-0288">FMN</keyword>
<proteinExistence type="predicted"/>
<comment type="cofactor">
    <cofactor evidence="1">
        <name>FMN</name>
        <dbReference type="ChEBI" id="CHEBI:58210"/>
    </cofactor>
</comment>
<dbReference type="GO" id="GO:0010181">
    <property type="term" value="F:FMN binding"/>
    <property type="evidence" value="ECO:0007669"/>
    <property type="project" value="InterPro"/>
</dbReference>
<dbReference type="GO" id="GO:0050660">
    <property type="term" value="F:flavin adenine dinucleotide binding"/>
    <property type="evidence" value="ECO:0007669"/>
    <property type="project" value="TreeGrafter"/>
</dbReference>
<dbReference type="Pfam" id="PF00258">
    <property type="entry name" value="Flavodoxin_1"/>
    <property type="match status" value="1"/>
</dbReference>
<name>A0A0F4PLS6_9GAMM</name>
<dbReference type="PROSITE" id="PS50902">
    <property type="entry name" value="FLAVODOXIN_LIKE"/>
    <property type="match status" value="1"/>
</dbReference>
<dbReference type="GO" id="GO:0005829">
    <property type="term" value="C:cytosol"/>
    <property type="evidence" value="ECO:0007669"/>
    <property type="project" value="TreeGrafter"/>
</dbReference>
<dbReference type="InterPro" id="IPR001094">
    <property type="entry name" value="Flavdoxin-like"/>
</dbReference>
<sequence length="149" mass="16029">MAKINIFYGSVYGGAERLADSAEEQLQKHGHEATVIDNPQVEDVSNSEYILVITSTTGQGDIPDNLMPLFAALQSQFPLLGGTPFAVIAMGDSSYGDTFCGAGKQVEELLMELQGKPLLPRLDIDALEDFDPEPVAQPWLAQFAGAITK</sequence>
<evidence type="ECO:0000256" key="3">
    <source>
        <dbReference type="ARBA" id="ARBA00022643"/>
    </source>
</evidence>
<gene>
    <name evidence="6" type="ORF">TW72_17365</name>
</gene>
<evidence type="ECO:0000313" key="6">
    <source>
        <dbReference type="EMBL" id="KJY96119.1"/>
    </source>
</evidence>
<dbReference type="AlphaFoldDB" id="A0A0F4PLS6"/>
<keyword evidence="4" id="KW-0249">Electron transport</keyword>
<dbReference type="SUPFAM" id="SSF52218">
    <property type="entry name" value="Flavoproteins"/>
    <property type="match status" value="1"/>
</dbReference>
<keyword evidence="7" id="KW-1185">Reference proteome</keyword>